<proteinExistence type="predicted"/>
<evidence type="ECO:0000256" key="1">
    <source>
        <dbReference type="SAM" id="MobiDB-lite"/>
    </source>
</evidence>
<sequence>MPPSKASAAKRKGRDPELSQLLKMVLEKLGNGDADRSETASDNEVCGEIASRPRLSHVAPRAAFPPVKRRKNGKTASPAPTSQVSSGPPSQVSPAVVISPVQVAPRVTPVPEVATPPAQQGPSVGAPIAPALGVEEVLANIRNSLASLSPAGWSGPPSASLPGVASPVAPPLPPPRPPLPPPTPQAPEQQAQVHDSSRQALLEVSRLLASISSPASTPLPTTPWVANDSLQNSLLELKRQVDALSAVHPSSSSQAPSNSPCVAPTLCTVVTAPPVLSNVLPSTSNNPVLANSAKEGSTDALLSRPGKLAAHVSTEVKENIWKGEFVDVFSLIRARRREVDYKDKEAKPSSYGDRKPKVEENITNRLFGFNVFMSVLLEKKPELGTALIYYTNKILKAQHTYGGTAWLEYDRDFRWAKVEDPSIGWDQTEVNVWL</sequence>
<dbReference type="AlphaFoldDB" id="A0AAV7SAW5"/>
<protein>
    <submittedName>
        <fullName evidence="2">Uncharacterized protein</fullName>
    </submittedName>
</protein>
<reference evidence="2" key="1">
    <citation type="journal article" date="2022" name="bioRxiv">
        <title>Sequencing and chromosome-scale assembly of the giantPleurodeles waltlgenome.</title>
        <authorList>
            <person name="Brown T."/>
            <person name="Elewa A."/>
            <person name="Iarovenko S."/>
            <person name="Subramanian E."/>
            <person name="Araus A.J."/>
            <person name="Petzold A."/>
            <person name="Susuki M."/>
            <person name="Suzuki K.-i.T."/>
            <person name="Hayashi T."/>
            <person name="Toyoda A."/>
            <person name="Oliveira C."/>
            <person name="Osipova E."/>
            <person name="Leigh N.D."/>
            <person name="Simon A."/>
            <person name="Yun M.H."/>
        </authorList>
    </citation>
    <scope>NUCLEOTIDE SEQUENCE</scope>
    <source>
        <strain evidence="2">20211129_DDA</strain>
        <tissue evidence="2">Liver</tissue>
    </source>
</reference>
<evidence type="ECO:0000313" key="2">
    <source>
        <dbReference type="EMBL" id="KAJ1160233.1"/>
    </source>
</evidence>
<organism evidence="2 3">
    <name type="scientific">Pleurodeles waltl</name>
    <name type="common">Iberian ribbed newt</name>
    <dbReference type="NCBI Taxonomy" id="8319"/>
    <lineage>
        <taxon>Eukaryota</taxon>
        <taxon>Metazoa</taxon>
        <taxon>Chordata</taxon>
        <taxon>Craniata</taxon>
        <taxon>Vertebrata</taxon>
        <taxon>Euteleostomi</taxon>
        <taxon>Amphibia</taxon>
        <taxon>Batrachia</taxon>
        <taxon>Caudata</taxon>
        <taxon>Salamandroidea</taxon>
        <taxon>Salamandridae</taxon>
        <taxon>Pleurodelinae</taxon>
        <taxon>Pleurodeles</taxon>
    </lineage>
</organism>
<dbReference type="Proteomes" id="UP001066276">
    <property type="component" value="Chromosome 4_2"/>
</dbReference>
<name>A0AAV7SAW5_PLEWA</name>
<dbReference type="PANTHER" id="PTHR35558">
    <property type="entry name" value="SGNH_HYDRO DOMAIN-CONTAINING PROTEIN"/>
    <property type="match status" value="1"/>
</dbReference>
<comment type="caution">
    <text evidence="2">The sequence shown here is derived from an EMBL/GenBank/DDBJ whole genome shotgun (WGS) entry which is preliminary data.</text>
</comment>
<accession>A0AAV7SAW5</accession>
<feature type="region of interest" description="Disordered" evidence="1">
    <location>
        <begin position="29"/>
        <end position="93"/>
    </location>
</feature>
<feature type="region of interest" description="Disordered" evidence="1">
    <location>
        <begin position="147"/>
        <end position="194"/>
    </location>
</feature>
<feature type="compositionally biased region" description="Low complexity" evidence="1">
    <location>
        <begin position="147"/>
        <end position="167"/>
    </location>
</feature>
<dbReference type="EMBL" id="JANPWB010000008">
    <property type="protein sequence ID" value="KAJ1160233.1"/>
    <property type="molecule type" value="Genomic_DNA"/>
</dbReference>
<gene>
    <name evidence="2" type="ORF">NDU88_000735</name>
</gene>
<feature type="compositionally biased region" description="Pro residues" evidence="1">
    <location>
        <begin position="168"/>
        <end position="185"/>
    </location>
</feature>
<feature type="compositionally biased region" description="Low complexity" evidence="1">
    <location>
        <begin position="80"/>
        <end position="93"/>
    </location>
</feature>
<keyword evidence="3" id="KW-1185">Reference proteome</keyword>
<dbReference type="PANTHER" id="PTHR35558:SF1">
    <property type="entry name" value="ENDONUCLEASE_EXONUCLEASE_PHOSPHATASE DOMAIN-CONTAINING PROTEIN"/>
    <property type="match status" value="1"/>
</dbReference>
<evidence type="ECO:0000313" key="3">
    <source>
        <dbReference type="Proteomes" id="UP001066276"/>
    </source>
</evidence>